<dbReference type="AlphaFoldDB" id="A0A0H3ZTZ7"/>
<protein>
    <submittedName>
        <fullName evidence="1">Uncharacterized protein</fullName>
    </submittedName>
</protein>
<reference evidence="1" key="1">
    <citation type="journal article" date="2015" name="MBio">
        <title>Eco-Evolutionary Dynamics of Episomes among Ecologically Cohesive Bacterial Populations.</title>
        <authorList>
            <person name="Xue H."/>
            <person name="Cordero O.X."/>
            <person name="Camas F.M."/>
            <person name="Trimble W."/>
            <person name="Meyer F."/>
            <person name="Guglielmini J."/>
            <person name="Rocha E.P."/>
            <person name="Polz M.F."/>
        </authorList>
    </citation>
    <scope>NUCLEOTIDE SEQUENCE</scope>
    <source>
        <strain evidence="1">1F_97</strain>
    </source>
</reference>
<dbReference type="EMBL" id="KP795532">
    <property type="protein sequence ID" value="AKN37339.1"/>
    <property type="molecule type" value="Genomic_DNA"/>
</dbReference>
<evidence type="ECO:0000313" key="1">
    <source>
        <dbReference type="EMBL" id="AKN37339.1"/>
    </source>
</evidence>
<name>A0A0H3ZTZ7_9VIBR</name>
<sequence length="94" mass="10569">MLGTGYIACAHFEETIGHFGEADTPEKALSDFVDSGEFSDYCDCTEIEDGTYVQVKVFKAIYAKTPEANMDDFEDGWQWILGDEVSEHQIQFLA</sequence>
<organism evidence="1">
    <name type="scientific">Vibrio sp. 1F_97</name>
    <dbReference type="NCBI Taxonomy" id="1652827"/>
    <lineage>
        <taxon>Bacteria</taxon>
        <taxon>Pseudomonadati</taxon>
        <taxon>Pseudomonadota</taxon>
        <taxon>Gammaproteobacteria</taxon>
        <taxon>Vibrionales</taxon>
        <taxon>Vibrionaceae</taxon>
        <taxon>Vibrio</taxon>
    </lineage>
</organism>
<accession>A0A0H3ZTZ7</accession>
<proteinExistence type="predicted"/>